<reference evidence="3 4" key="1">
    <citation type="submission" date="2019-03" db="EMBL/GenBank/DDBJ databases">
        <title>Ramlibacter henchirensis DSM 14656, whole genome shotgun sequence.</title>
        <authorList>
            <person name="Zhang X."/>
            <person name="Feng G."/>
            <person name="Zhu H."/>
        </authorList>
    </citation>
    <scope>NUCLEOTIDE SEQUENCE [LARGE SCALE GENOMIC DNA]</scope>
    <source>
        <strain evidence="3 4">DSM 14656</strain>
    </source>
</reference>
<evidence type="ECO:0000256" key="1">
    <source>
        <dbReference type="SAM" id="MobiDB-lite"/>
    </source>
</evidence>
<dbReference type="SUPFAM" id="SSF159594">
    <property type="entry name" value="XCC0632-like"/>
    <property type="match status" value="1"/>
</dbReference>
<name>A0A4Z0C2R8_9BURK</name>
<dbReference type="InterPro" id="IPR005586">
    <property type="entry name" value="ABC_trans_aux"/>
</dbReference>
<proteinExistence type="predicted"/>
<organism evidence="3 4">
    <name type="scientific">Ramlibacter henchirensis</name>
    <dbReference type="NCBI Taxonomy" id="204072"/>
    <lineage>
        <taxon>Bacteria</taxon>
        <taxon>Pseudomonadati</taxon>
        <taxon>Pseudomonadota</taxon>
        <taxon>Betaproteobacteria</taxon>
        <taxon>Burkholderiales</taxon>
        <taxon>Comamonadaceae</taxon>
        <taxon>Ramlibacter</taxon>
    </lineage>
</organism>
<protein>
    <recommendedName>
        <fullName evidence="2">ABC-type transport auxiliary lipoprotein component domain-containing protein</fullName>
    </recommendedName>
</protein>
<dbReference type="AlphaFoldDB" id="A0A4Z0C2R8"/>
<gene>
    <name evidence="3" type="ORF">EZ313_02125</name>
</gene>
<feature type="region of interest" description="Disordered" evidence="1">
    <location>
        <begin position="1"/>
        <end position="59"/>
    </location>
</feature>
<dbReference type="OrthoDB" id="5624722at2"/>
<dbReference type="Gene3D" id="3.40.50.10610">
    <property type="entry name" value="ABC-type transport auxiliary lipoprotein component"/>
    <property type="match status" value="1"/>
</dbReference>
<dbReference type="Pfam" id="PF03886">
    <property type="entry name" value="ABC_trans_aux"/>
    <property type="match status" value="1"/>
</dbReference>
<evidence type="ECO:0000313" key="4">
    <source>
        <dbReference type="Proteomes" id="UP000298180"/>
    </source>
</evidence>
<keyword evidence="4" id="KW-1185">Reference proteome</keyword>
<dbReference type="EMBL" id="SMLM01000001">
    <property type="protein sequence ID" value="TFZ05491.1"/>
    <property type="molecule type" value="Genomic_DNA"/>
</dbReference>
<sequence length="380" mass="39360">MDVCAAARELRSRNGGQPPADGALRPPADGHLGRRSRPARSSPGRRGSHHAPFAAAARSRHLAGIAARDASVAADAGDAGGGGPRLRFHQRPHGASAGQHAAGRQPHGAAPACRQRGGGLPAKRLAAAGGAHVAAAGAAGRHAGRHRHPPAARSFDVVAGRAASHPRTGRGPVSLPARRGFAVRWAIASGVLALAGCLQPPNAPPQVHLAVLDAEPAQLPRGAATPDALLVHRPRARPLLDTTQMLYRPRPHEVGHFALNRWAEPPADMLHPLLVRTLERTGRFAAVLVPPPGGRPRFSLRTEIVELVQDFTVTPPVLRFALGVRLMDESSSKVLAAREIRRTQAMEQGTPAAGVAAANQAVSAALAEVAGLVLEAAAAP</sequence>
<feature type="region of interest" description="Disordered" evidence="1">
    <location>
        <begin position="74"/>
        <end position="120"/>
    </location>
</feature>
<evidence type="ECO:0000313" key="3">
    <source>
        <dbReference type="EMBL" id="TFZ05491.1"/>
    </source>
</evidence>
<dbReference type="Proteomes" id="UP000298180">
    <property type="component" value="Unassembled WGS sequence"/>
</dbReference>
<evidence type="ECO:0000259" key="2">
    <source>
        <dbReference type="Pfam" id="PF03886"/>
    </source>
</evidence>
<accession>A0A4Z0C2R8</accession>
<feature type="domain" description="ABC-type transport auxiliary lipoprotein component" evidence="2">
    <location>
        <begin position="212"/>
        <end position="370"/>
    </location>
</feature>
<comment type="caution">
    <text evidence="3">The sequence shown here is derived from an EMBL/GenBank/DDBJ whole genome shotgun (WGS) entry which is preliminary data.</text>
</comment>